<dbReference type="PROSITE" id="PS50885">
    <property type="entry name" value="HAMP"/>
    <property type="match status" value="1"/>
</dbReference>
<protein>
    <submittedName>
        <fullName evidence="3">DUF3365 domain-containing protein</fullName>
    </submittedName>
</protein>
<feature type="transmembrane region" description="Helical" evidence="1">
    <location>
        <begin position="20"/>
        <end position="43"/>
    </location>
</feature>
<dbReference type="CDD" id="cd06225">
    <property type="entry name" value="HAMP"/>
    <property type="match status" value="1"/>
</dbReference>
<comment type="caution">
    <text evidence="3">The sequence shown here is derived from an EMBL/GenBank/DDBJ whole genome shotgun (WGS) entry which is preliminary data.</text>
</comment>
<name>A0ABR8KDX1_9NOSO</name>
<evidence type="ECO:0000313" key="3">
    <source>
        <dbReference type="EMBL" id="MBD2737750.1"/>
    </source>
</evidence>
<sequence length="316" mass="35595">MLKNQKLVKKIKLLQDNLKLANKFTLLLMLVFLGSIVISGAILSNILNQRAQVAVITQADDFLQSMDSVRNYTTNNIIPLLESKLDSSPAFIPETVASFSARAVFENIRTNEQYKDFVYKEAALNPTNKLDIADSFESQLINVFSNNPETLTYSGFRSLPTGRTFYIARRLTLDNPSCLQCHSTPDKAPKSQLAIYGDKNGFGWQLHKTIFAQMIYVPAEKILRTANHYWWLAMGVQTGIFTLVIVAINMLLKKAVIKPIIKISKLAQAVSTGKINTDFEQKTNDEIGTLAASFNRMKSSLEIAMRLLEQKNRKHE</sequence>
<evidence type="ECO:0000259" key="2">
    <source>
        <dbReference type="PROSITE" id="PS50885"/>
    </source>
</evidence>
<evidence type="ECO:0000256" key="1">
    <source>
        <dbReference type="SAM" id="Phobius"/>
    </source>
</evidence>
<proteinExistence type="predicted"/>
<dbReference type="SUPFAM" id="SSF158472">
    <property type="entry name" value="HAMP domain-like"/>
    <property type="match status" value="1"/>
</dbReference>
<dbReference type="EMBL" id="JACJTU010000037">
    <property type="protein sequence ID" value="MBD2737750.1"/>
    <property type="molecule type" value="Genomic_DNA"/>
</dbReference>
<dbReference type="Pfam" id="PF00672">
    <property type="entry name" value="HAMP"/>
    <property type="match status" value="1"/>
</dbReference>
<evidence type="ECO:0000313" key="4">
    <source>
        <dbReference type="Proteomes" id="UP000637383"/>
    </source>
</evidence>
<dbReference type="Gene3D" id="6.10.340.10">
    <property type="match status" value="1"/>
</dbReference>
<keyword evidence="4" id="KW-1185">Reference proteome</keyword>
<feature type="transmembrane region" description="Helical" evidence="1">
    <location>
        <begin position="229"/>
        <end position="252"/>
    </location>
</feature>
<dbReference type="Pfam" id="PF11845">
    <property type="entry name" value="Tll0287-like"/>
    <property type="match status" value="1"/>
</dbReference>
<dbReference type="InterPro" id="IPR003660">
    <property type="entry name" value="HAMP_dom"/>
</dbReference>
<dbReference type="InterPro" id="IPR021796">
    <property type="entry name" value="Tll0287-like_dom"/>
</dbReference>
<feature type="domain" description="HAMP" evidence="2">
    <location>
        <begin position="254"/>
        <end position="306"/>
    </location>
</feature>
<keyword evidence="1" id="KW-0812">Transmembrane</keyword>
<reference evidence="3 4" key="1">
    <citation type="journal article" date="2020" name="ISME J.">
        <title>Comparative genomics reveals insights into cyanobacterial evolution and habitat adaptation.</title>
        <authorList>
            <person name="Chen M.Y."/>
            <person name="Teng W.K."/>
            <person name="Zhao L."/>
            <person name="Hu C.X."/>
            <person name="Zhou Y.K."/>
            <person name="Han B.P."/>
            <person name="Song L.R."/>
            <person name="Shu W.S."/>
        </authorList>
    </citation>
    <scope>NUCLEOTIDE SEQUENCE [LARGE SCALE GENOMIC DNA]</scope>
    <source>
        <strain evidence="3 4">FACHB-159</strain>
    </source>
</reference>
<keyword evidence="1" id="KW-1133">Transmembrane helix</keyword>
<organism evidence="3 4">
    <name type="scientific">Nostoc paludosum FACHB-159</name>
    <dbReference type="NCBI Taxonomy" id="2692908"/>
    <lineage>
        <taxon>Bacteria</taxon>
        <taxon>Bacillati</taxon>
        <taxon>Cyanobacteriota</taxon>
        <taxon>Cyanophyceae</taxon>
        <taxon>Nostocales</taxon>
        <taxon>Nostocaceae</taxon>
        <taxon>Nostoc</taxon>
    </lineage>
</organism>
<dbReference type="RefSeq" id="WP_190958323.1">
    <property type="nucleotide sequence ID" value="NZ_JACJTU010000037.1"/>
</dbReference>
<accession>A0ABR8KDX1</accession>
<keyword evidence="1" id="KW-0472">Membrane</keyword>
<dbReference type="Proteomes" id="UP000637383">
    <property type="component" value="Unassembled WGS sequence"/>
</dbReference>
<dbReference type="SMART" id="SM00304">
    <property type="entry name" value="HAMP"/>
    <property type="match status" value="1"/>
</dbReference>
<gene>
    <name evidence="3" type="ORF">H6H03_28335</name>
</gene>